<accession>A0A0A1IV45</accession>
<dbReference type="GeneID" id="23679997"/>
<dbReference type="EMBL" id="LN610577">
    <property type="protein sequence ID" value="CEF89651.1"/>
    <property type="molecule type" value="Genomic_DNA"/>
</dbReference>
<gene>
    <name evidence="1" type="primary">ORF12</name>
</gene>
<dbReference type="SUPFAM" id="SSF52540">
    <property type="entry name" value="P-loop containing nucleoside triphosphate hydrolases"/>
    <property type="match status" value="1"/>
</dbReference>
<dbReference type="Gene3D" id="3.40.50.300">
    <property type="entry name" value="P-loop containing nucleotide triphosphate hydrolases"/>
    <property type="match status" value="1"/>
</dbReference>
<dbReference type="InterPro" id="IPR027417">
    <property type="entry name" value="P-loop_NTPase"/>
</dbReference>
<dbReference type="KEGG" id="vg:23679997"/>
<evidence type="ECO:0000313" key="1">
    <source>
        <dbReference type="EMBL" id="CEF89651.1"/>
    </source>
</evidence>
<reference evidence="1 2" key="1">
    <citation type="journal article" date="2015" name="PLoS ONE">
        <title>Investigation of a Large Collection of Pseudomonas aeruginosa Bacteriophages Collected from a Single Environmental Source in Abidjan, Cote d'Ivoire.</title>
        <authorList>
            <person name="Essoh C."/>
            <person name="Latino L."/>
            <person name="Midoux C."/>
            <person name="Blouin Y."/>
            <person name="Loukou G."/>
            <person name="Nguetta S.P."/>
            <person name="Lathro S."/>
            <person name="Cablanmian A."/>
            <person name="Kouassi A.K."/>
            <person name="Vergnaud G."/>
            <person name="Pourcel C."/>
        </authorList>
    </citation>
    <scope>NUCLEOTIDE SEQUENCE [LARGE SCALE GENOMIC DNA]</scope>
    <source>
        <strain evidence="1">Ab18</strain>
    </source>
</reference>
<dbReference type="Proteomes" id="UP000030226">
    <property type="component" value="Segment"/>
</dbReference>
<name>A0A0A1IV45_9CAUD</name>
<sequence length="189" mass="21106">MAKQRVINIRGTSGSGKSTLIRRLVELYPEKEPVFVPNRRQPLFYKLRGEGLAPVSLLGHYETACGGCDTIPSMDRIYELVRERLAEGDSVLYEGLLISAEVNRAVALHNDGFDLTVVRLNTPVELCIDSVNQRRWAKDPEKPPVNPKNTEAKFKQTLATCKKLDGAGVKVVEADREEAYNVIKQLLEA</sequence>
<keyword evidence="2" id="KW-1185">Reference proteome</keyword>
<dbReference type="OrthoDB" id="29299at10239"/>
<proteinExistence type="predicted"/>
<dbReference type="RefSeq" id="YP_009125115.1">
    <property type="nucleotide sequence ID" value="NC_026594.1"/>
</dbReference>
<protein>
    <submittedName>
        <fullName evidence="1">Uncharacterized protein</fullName>
    </submittedName>
</protein>
<organism evidence="1 2">
    <name type="scientific">Pseudomonas phage vB_PaeS_PAO1_Ab18</name>
    <dbReference type="NCBI Taxonomy" id="1548905"/>
    <lineage>
        <taxon>Viruses</taxon>
        <taxon>Duplodnaviria</taxon>
        <taxon>Heunggongvirae</taxon>
        <taxon>Uroviricota</taxon>
        <taxon>Caudoviricetes</taxon>
        <taxon>Mesyanzhinovviridae</taxon>
        <taxon>Bradleyvirinae</taxon>
        <taxon>Abidjanvirus</taxon>
        <taxon>Abidjanvirus Ab18</taxon>
        <taxon>Pseudomonas virus Ab18</taxon>
    </lineage>
</organism>
<evidence type="ECO:0000313" key="2">
    <source>
        <dbReference type="Proteomes" id="UP000030226"/>
    </source>
</evidence>